<evidence type="ECO:0000313" key="3">
    <source>
        <dbReference type="Proteomes" id="UP001144205"/>
    </source>
</evidence>
<dbReference type="Gene3D" id="1.50.10.140">
    <property type="match status" value="1"/>
</dbReference>
<proteinExistence type="predicted"/>
<keyword evidence="3" id="KW-1185">Reference proteome</keyword>
<dbReference type="InterPro" id="IPR021478">
    <property type="entry name" value="DUF3131"/>
</dbReference>
<feature type="domain" description="DUF3131" evidence="1">
    <location>
        <begin position="459"/>
        <end position="820"/>
    </location>
</feature>
<dbReference type="RefSeq" id="WP_281842081.1">
    <property type="nucleotide sequence ID" value="NZ_BROH01000005.1"/>
</dbReference>
<organism evidence="2 3">
    <name type="scientific">Sinisalibacter aestuarii</name>
    <dbReference type="NCBI Taxonomy" id="2949426"/>
    <lineage>
        <taxon>Bacteria</taxon>
        <taxon>Pseudomonadati</taxon>
        <taxon>Pseudomonadota</taxon>
        <taxon>Alphaproteobacteria</taxon>
        <taxon>Rhodobacterales</taxon>
        <taxon>Roseobacteraceae</taxon>
        <taxon>Sinisalibacter</taxon>
    </lineage>
</organism>
<sequence length="827" mass="85385">MILQTLAGGAAAALAGTAPSTAQQGAATTLVVILLDRDGSAGAGPRGEALDSFARQGIPVGYASGAALPFRPGTGVEPLLWSADALTLTRYFQARRLSDARAALAAGLTGTGAPWALAGPDPGGPLALAGLSPPGLRYAYLVPEESAPGWVESHPGRVAAARGGHLVRAGAGAQEAARAFLTQAVEDPAQVHATLYLDLAGPAAEVAELARMLAKAVAERIAAGHAVPLAPSELAARHTGHYQRLVGIRLDPPPGATPQEPSLVAMEAALRAAGIAYSVARDAPETLGPADVIRLDGADPAIIGAARGRLCAAVTPENPAAAPALAAAGIAAATGAAPPAFRGIDGTGLTHLGPVYPVRAAQDIEAMMAGLALAEDPIVAIDTEALALPALRNAALVALRRLAELAGTRLVDMAEYTTLIRAADALSETMRATRSAAPAIAARPAPAPDAPARAALMADARRAWAYFEATTNSRTGLPATTVAFTPEGEPGTEHDEMTQWDAGSAIFANVAAYRLGLVTPDDFATWRGKLLAALAASTLTAPRLPRATFDIGAPWRGSSDFNICDTARLLSALKALDRLSPDGDSELRALVAGWEFGAVLADGVAHSIGRGVPVPVDDTHCTSYIKHALGLWGYSVASQYDIYRDGTTEADAWMHLLTRVGEIGPFGAEPLLLEAVELGLDRPSQVLRDVLFAAQIARTGETGQLCAPSEGPMERPPWFTYQGLRVDHTGPKRWDVISLDPGGAEHTANFRDAVWMVTGKAAFLWAAAHPHPYSDRLLAYIRAHGALPTGFASGVYTATDAPTPGYSDVNTNGVILTAIARMLGSPA</sequence>
<name>A0ABQ5LSW7_9RHOB</name>
<evidence type="ECO:0000313" key="2">
    <source>
        <dbReference type="EMBL" id="GKY88058.1"/>
    </source>
</evidence>
<protein>
    <recommendedName>
        <fullName evidence="1">DUF3131 domain-containing protein</fullName>
    </recommendedName>
</protein>
<reference evidence="2" key="1">
    <citation type="journal article" date="2023" name="Int. J. Syst. Evol. Microbiol.">
        <title>Sinisalibacter aestuarii sp. nov., isolated from estuarine sediment of the Arakawa River.</title>
        <authorList>
            <person name="Arafat S.T."/>
            <person name="Hirano S."/>
            <person name="Sato A."/>
            <person name="Takeuchi K."/>
            <person name="Yasuda T."/>
            <person name="Terahara T."/>
            <person name="Hamada M."/>
            <person name="Kobayashi T."/>
        </authorList>
    </citation>
    <scope>NUCLEOTIDE SEQUENCE</scope>
    <source>
        <strain evidence="2">B-399</strain>
    </source>
</reference>
<gene>
    <name evidence="2" type="ORF">STA1M1_19270</name>
</gene>
<dbReference type="EMBL" id="BROH01000005">
    <property type="protein sequence ID" value="GKY88058.1"/>
    <property type="molecule type" value="Genomic_DNA"/>
</dbReference>
<dbReference type="Pfam" id="PF11329">
    <property type="entry name" value="DUF3131"/>
    <property type="match status" value="1"/>
</dbReference>
<dbReference type="Proteomes" id="UP001144205">
    <property type="component" value="Unassembled WGS sequence"/>
</dbReference>
<comment type="caution">
    <text evidence="2">The sequence shown here is derived from an EMBL/GenBank/DDBJ whole genome shotgun (WGS) entry which is preliminary data.</text>
</comment>
<accession>A0ABQ5LSW7</accession>
<evidence type="ECO:0000259" key="1">
    <source>
        <dbReference type="Pfam" id="PF11329"/>
    </source>
</evidence>